<comment type="caution">
    <text evidence="5">The sequence shown here is derived from an EMBL/GenBank/DDBJ whole genome shotgun (WGS) entry which is preliminary data.</text>
</comment>
<organism evidence="5 6">
    <name type="scientific">Sphingomonas floccifaciens</name>
    <dbReference type="NCBI Taxonomy" id="1844115"/>
    <lineage>
        <taxon>Bacteria</taxon>
        <taxon>Pseudomonadati</taxon>
        <taxon>Pseudomonadota</taxon>
        <taxon>Alphaproteobacteria</taxon>
        <taxon>Sphingomonadales</taxon>
        <taxon>Sphingomonadaceae</taxon>
        <taxon>Sphingomonas</taxon>
    </lineage>
</organism>
<dbReference type="InterPro" id="IPR001296">
    <property type="entry name" value="Glyco_trans_1"/>
</dbReference>
<dbReference type="InterPro" id="IPR028098">
    <property type="entry name" value="Glyco_trans_4-like_N"/>
</dbReference>
<dbReference type="Pfam" id="PF00534">
    <property type="entry name" value="Glycos_transf_1"/>
    <property type="match status" value="1"/>
</dbReference>
<feature type="domain" description="Glycosyl transferase family 1" evidence="3">
    <location>
        <begin position="180"/>
        <end position="325"/>
    </location>
</feature>
<keyword evidence="2" id="KW-0808">Transferase</keyword>
<accession>A0ABW4NED7</accession>
<dbReference type="EMBL" id="JBHUFC010000003">
    <property type="protein sequence ID" value="MFD1788389.1"/>
    <property type="molecule type" value="Genomic_DNA"/>
</dbReference>
<evidence type="ECO:0000313" key="6">
    <source>
        <dbReference type="Proteomes" id="UP001597283"/>
    </source>
</evidence>
<evidence type="ECO:0000256" key="2">
    <source>
        <dbReference type="ARBA" id="ARBA00022679"/>
    </source>
</evidence>
<dbReference type="Proteomes" id="UP001597283">
    <property type="component" value="Unassembled WGS sequence"/>
</dbReference>
<evidence type="ECO:0000256" key="1">
    <source>
        <dbReference type="ARBA" id="ARBA00022676"/>
    </source>
</evidence>
<keyword evidence="6" id="KW-1185">Reference proteome</keyword>
<dbReference type="RefSeq" id="WP_380940774.1">
    <property type="nucleotide sequence ID" value="NZ_JBHUFC010000003.1"/>
</dbReference>
<name>A0ABW4NED7_9SPHN</name>
<proteinExistence type="predicted"/>
<dbReference type="Pfam" id="PF13439">
    <property type="entry name" value="Glyco_transf_4"/>
    <property type="match status" value="1"/>
</dbReference>
<evidence type="ECO:0000259" key="4">
    <source>
        <dbReference type="Pfam" id="PF13439"/>
    </source>
</evidence>
<evidence type="ECO:0000259" key="3">
    <source>
        <dbReference type="Pfam" id="PF00534"/>
    </source>
</evidence>
<gene>
    <name evidence="5" type="ORF">ACFSC3_12480</name>
</gene>
<dbReference type="CDD" id="cd03801">
    <property type="entry name" value="GT4_PimA-like"/>
    <property type="match status" value="1"/>
</dbReference>
<protein>
    <submittedName>
        <fullName evidence="5">Glycosyltransferase family 4 protein</fullName>
    </submittedName>
</protein>
<dbReference type="PANTHER" id="PTHR12526:SF510">
    <property type="entry name" value="D-INOSITOL 3-PHOSPHATE GLYCOSYLTRANSFERASE"/>
    <property type="match status" value="1"/>
</dbReference>
<keyword evidence="1" id="KW-0328">Glycosyltransferase</keyword>
<sequence>MRILFALPGFHRFDRGAEVALLAVANELALAGNAVRVMGSGPPRDGVAYDFEQVGSIRRERFESLPSIPPLRSEVNWEDATFAAALLRRYRPADYDAVVTCSFPFTHWALRRPAARKPAQIFVTQNGDWSAFATSGEYRTFRCDGLVCTNPDYFERNQPRWTCALIPNGISAAAYQGKASDRARFGLPQDRPVVLMVSALIDTKRVIDGIRAVGRHPTAHLVVAGDGPLRDQVKAEAERHLPGRFSNITVAAPDMPVLYHSADTFLHMSLLESFGNVFVEAMACGLPIVGHDTSRLRWIVGDDQPLCDTQDDGALDAALATALARGKGAPNPRVENFYWPTIARQYQDFLSGIVAARQAGTP</sequence>
<dbReference type="Gene3D" id="3.40.50.2000">
    <property type="entry name" value="Glycogen Phosphorylase B"/>
    <property type="match status" value="2"/>
</dbReference>
<evidence type="ECO:0000313" key="5">
    <source>
        <dbReference type="EMBL" id="MFD1788389.1"/>
    </source>
</evidence>
<reference evidence="6" key="1">
    <citation type="journal article" date="2019" name="Int. J. Syst. Evol. Microbiol.">
        <title>The Global Catalogue of Microorganisms (GCM) 10K type strain sequencing project: providing services to taxonomists for standard genome sequencing and annotation.</title>
        <authorList>
            <consortium name="The Broad Institute Genomics Platform"/>
            <consortium name="The Broad Institute Genome Sequencing Center for Infectious Disease"/>
            <person name="Wu L."/>
            <person name="Ma J."/>
        </authorList>
    </citation>
    <scope>NUCLEOTIDE SEQUENCE [LARGE SCALE GENOMIC DNA]</scope>
    <source>
        <strain evidence="6">Q85</strain>
    </source>
</reference>
<dbReference type="PANTHER" id="PTHR12526">
    <property type="entry name" value="GLYCOSYLTRANSFERASE"/>
    <property type="match status" value="1"/>
</dbReference>
<dbReference type="SUPFAM" id="SSF53756">
    <property type="entry name" value="UDP-Glycosyltransferase/glycogen phosphorylase"/>
    <property type="match status" value="1"/>
</dbReference>
<feature type="domain" description="Glycosyltransferase subfamily 4-like N-terminal" evidence="4">
    <location>
        <begin position="16"/>
        <end position="170"/>
    </location>
</feature>